<dbReference type="SUPFAM" id="SSF52540">
    <property type="entry name" value="P-loop containing nucleoside triphosphate hydrolases"/>
    <property type="match status" value="1"/>
</dbReference>
<reference evidence="2" key="2">
    <citation type="submission" date="2016-01" db="EMBL/GenBank/DDBJ databases">
        <authorList>
            <person name="Oliw E.H."/>
        </authorList>
    </citation>
    <scope>NUCLEOTIDE SEQUENCE</scope>
    <source>
        <strain evidence="2">1</strain>
    </source>
</reference>
<dbReference type="InterPro" id="IPR027417">
    <property type="entry name" value="P-loop_NTPase"/>
</dbReference>
<dbReference type="Proteomes" id="UP000093069">
    <property type="component" value="Chromosome I"/>
</dbReference>
<dbReference type="PANTHER" id="PTHR34704">
    <property type="entry name" value="ATPASE"/>
    <property type="match status" value="1"/>
</dbReference>
<dbReference type="Proteomes" id="UP000250189">
    <property type="component" value="Chromosome"/>
</dbReference>
<dbReference type="SUPFAM" id="SSF46785">
    <property type="entry name" value="Winged helix' DNA-binding domain"/>
    <property type="match status" value="1"/>
</dbReference>
<sequence>MVIIERRDLDNVLNAKWLLLYGRRKTGKTFYVREKADYFKYFLVTTGGSIIELKSNEIYSFSEFIRLLPHFLSQGRIVVDEFHRLREPFFSLLQGLSGKGRIILITSTRHYFKRIVGSSSPLLGLFYIKEVGLIDPRDALSFIDRLGFERKLAVELAVLAQEPWLAPAIEALGENVFSTFGDSLRQTVPSLVGEIFREEERELTKRYWAILEAVADGKSGVGEIARELYSRGLINKETNSAVTPYLETLIEMGLLERIKIFGKRRATFKYRHISPVVDFAYYLNAKYGFFETEIPEETVKRLLEERMPQYVEVFFERLLAREYSLQPVRIEKPELEIDVSLVRNRKLYLVAEVKWKEKIRERDIRKAEDKLEKIEAKKKVLIVPDRRALPRMPEGLDVIDWKTALSFTTYQTSSPGSAR</sequence>
<reference evidence="3" key="1">
    <citation type="submission" date="2016-01" db="EMBL/GenBank/DDBJ databases">
        <authorList>
            <person name="Vorgias C.E."/>
        </authorList>
    </citation>
    <scope>NUCLEOTIDE SEQUENCE [LARGE SCALE GENOMIC DNA]</scope>
</reference>
<keyword evidence="4" id="KW-1185">Reference proteome</keyword>
<dbReference type="EMBL" id="LN999010">
    <property type="protein sequence ID" value="CUX78297.1"/>
    <property type="molecule type" value="Genomic_DNA"/>
</dbReference>
<dbReference type="STRING" id="54262.CHITON_1518"/>
<dbReference type="InterPro" id="IPR036390">
    <property type="entry name" value="WH_DNA-bd_sf"/>
</dbReference>
<proteinExistence type="predicted"/>
<dbReference type="EMBL" id="CP015193">
    <property type="protein sequence ID" value="ASJ16824.1"/>
    <property type="molecule type" value="Genomic_DNA"/>
</dbReference>
<gene>
    <name evidence="1" type="ORF">A3L04_06915</name>
    <name evidence="2" type="ORF">CHITON_1518</name>
</gene>
<evidence type="ECO:0000313" key="1">
    <source>
        <dbReference type="EMBL" id="ASJ16824.1"/>
    </source>
</evidence>
<accession>A0A160VT60</accession>
<dbReference type="PANTHER" id="PTHR34704:SF1">
    <property type="entry name" value="ATPASE"/>
    <property type="match status" value="1"/>
</dbReference>
<protein>
    <submittedName>
        <fullName evidence="1">ATPase</fullName>
    </submittedName>
</protein>
<dbReference type="AlphaFoldDB" id="A0A160VT60"/>
<evidence type="ECO:0000313" key="4">
    <source>
        <dbReference type="Proteomes" id="UP000250189"/>
    </source>
</evidence>
<reference evidence="1 4" key="3">
    <citation type="submission" date="2016-04" db="EMBL/GenBank/DDBJ databases">
        <title>Complete genome sequence of Thermococcus chitonophagus type strain GC74.</title>
        <authorList>
            <person name="Oger P.M."/>
        </authorList>
    </citation>
    <scope>NUCLEOTIDE SEQUENCE [LARGE SCALE GENOMIC DNA]</scope>
    <source>
        <strain evidence="1 4">GC74</strain>
    </source>
</reference>
<evidence type="ECO:0000313" key="3">
    <source>
        <dbReference type="Proteomes" id="UP000093069"/>
    </source>
</evidence>
<organism evidence="2 3">
    <name type="scientific">Thermococcus chitonophagus</name>
    <dbReference type="NCBI Taxonomy" id="54262"/>
    <lineage>
        <taxon>Archaea</taxon>
        <taxon>Methanobacteriati</taxon>
        <taxon>Methanobacteriota</taxon>
        <taxon>Thermococci</taxon>
        <taxon>Thermococcales</taxon>
        <taxon>Thermococcaceae</taxon>
        <taxon>Thermococcus</taxon>
    </lineage>
</organism>
<evidence type="ECO:0000313" key="2">
    <source>
        <dbReference type="EMBL" id="CUX78297.1"/>
    </source>
</evidence>
<dbReference type="KEGG" id="tch:CHITON_1518"/>
<name>A0A160VT60_9EURY</name>